<accession>A0A7L8ZJN0</accession>
<dbReference type="Proteomes" id="UP000593835">
    <property type="component" value="Segment"/>
</dbReference>
<name>A0A7L8ZJN0_9CAUD</name>
<evidence type="ECO:0000256" key="1">
    <source>
        <dbReference type="SAM" id="MobiDB-lite"/>
    </source>
</evidence>
<dbReference type="EMBL" id="MT932329">
    <property type="protein sequence ID" value="QOI69460.1"/>
    <property type="molecule type" value="Genomic_DNA"/>
</dbReference>
<keyword evidence="3" id="KW-1185">Reference proteome</keyword>
<gene>
    <name evidence="2" type="ORF">F379_174</name>
</gene>
<reference evidence="2 3" key="1">
    <citation type="submission" date="2020-08" db="EMBL/GenBank/DDBJ databases">
        <authorList>
            <person name="Sorensen M.C.H."/>
        </authorList>
    </citation>
    <scope>NUCLEOTIDE SEQUENCE [LARGE SCALE GENOMIC DNA]</scope>
</reference>
<organism evidence="2 3">
    <name type="scientific">Campylobacter phage F379</name>
    <dbReference type="NCBI Taxonomy" id="2776767"/>
    <lineage>
        <taxon>Viruses</taxon>
        <taxon>Duplodnaviria</taxon>
        <taxon>Heunggongvirae</taxon>
        <taxon>Uroviricota</taxon>
        <taxon>Caudoviricetes</taxon>
        <taxon>Connertonviridae</taxon>
        <taxon>Firehammervirus</taxon>
        <taxon>Firehammervirus F379</taxon>
    </lineage>
</organism>
<evidence type="ECO:0000313" key="2">
    <source>
        <dbReference type="EMBL" id="QOI69460.1"/>
    </source>
</evidence>
<evidence type="ECO:0000313" key="3">
    <source>
        <dbReference type="Proteomes" id="UP000593835"/>
    </source>
</evidence>
<feature type="region of interest" description="Disordered" evidence="1">
    <location>
        <begin position="90"/>
        <end position="113"/>
    </location>
</feature>
<sequence>MRGLVYKSPLKVDLDLAESYKGNIFLYNEPIKNDPEYSIQDSINLVSKPDPATFSESISLDDTNHFNIDFNFNETAILRESVFDITSETIDSDFSRDPEPVDPGFNSDSKPSV</sequence>
<proteinExistence type="predicted"/>
<protein>
    <submittedName>
        <fullName evidence="2">Uncharacterized protein</fullName>
    </submittedName>
</protein>